<evidence type="ECO:0000256" key="7">
    <source>
        <dbReference type="SAM" id="Phobius"/>
    </source>
</evidence>
<evidence type="ECO:0000256" key="2">
    <source>
        <dbReference type="ARBA" id="ARBA00007977"/>
    </source>
</evidence>
<reference evidence="8 9" key="1">
    <citation type="journal article" date="2014" name="Int. J. Syst. Evol. Microbiol.">
        <title>Complete genome sequence of Corynebacterium casei LMG S-19264T (=DSM 44701T), isolated from a smear-ripened cheese.</title>
        <authorList>
            <consortium name="US DOE Joint Genome Institute (JGI-PGF)"/>
            <person name="Walter F."/>
            <person name="Albersmeier A."/>
            <person name="Kalinowski J."/>
            <person name="Ruckert C."/>
        </authorList>
    </citation>
    <scope>NUCLEOTIDE SEQUENCE [LARGE SCALE GENOMIC DNA]</scope>
    <source>
        <strain evidence="8 9">CGMCC 1.7286</strain>
    </source>
</reference>
<evidence type="ECO:0000256" key="3">
    <source>
        <dbReference type="ARBA" id="ARBA00022475"/>
    </source>
</evidence>
<evidence type="ECO:0000313" key="8">
    <source>
        <dbReference type="EMBL" id="GGO85743.1"/>
    </source>
</evidence>
<evidence type="ECO:0000313" key="9">
    <source>
        <dbReference type="Proteomes" id="UP000599578"/>
    </source>
</evidence>
<dbReference type="EMBL" id="BMLT01000009">
    <property type="protein sequence ID" value="GGO85743.1"/>
    <property type="molecule type" value="Genomic_DNA"/>
</dbReference>
<evidence type="ECO:0000256" key="5">
    <source>
        <dbReference type="ARBA" id="ARBA00022989"/>
    </source>
</evidence>
<dbReference type="AlphaFoldDB" id="A0A917ZLR4"/>
<protein>
    <submittedName>
        <fullName evidence="8">Uncharacterized protein</fullName>
    </submittedName>
</protein>
<dbReference type="Pfam" id="PF03601">
    <property type="entry name" value="Cons_hypoth698"/>
    <property type="match status" value="1"/>
</dbReference>
<dbReference type="GO" id="GO:0005886">
    <property type="term" value="C:plasma membrane"/>
    <property type="evidence" value="ECO:0007669"/>
    <property type="project" value="UniProtKB-SubCell"/>
</dbReference>
<dbReference type="Proteomes" id="UP000599578">
    <property type="component" value="Unassembled WGS sequence"/>
</dbReference>
<dbReference type="InterPro" id="IPR018383">
    <property type="entry name" value="UPF0324_pro"/>
</dbReference>
<evidence type="ECO:0000256" key="1">
    <source>
        <dbReference type="ARBA" id="ARBA00004651"/>
    </source>
</evidence>
<keyword evidence="6 7" id="KW-0472">Membrane</keyword>
<keyword evidence="4 7" id="KW-0812">Transmembrane</keyword>
<gene>
    <name evidence="8" type="ORF">GCM10011348_35000</name>
</gene>
<feature type="transmembrane region" description="Helical" evidence="7">
    <location>
        <begin position="30"/>
        <end position="50"/>
    </location>
</feature>
<proteinExistence type="inferred from homology"/>
<sequence length="63" mass="6474">MFPGGTIHDVTQLVGAGYSVSTGVSDLSTFVKLLGVAMLVPIVLVIGVVIRRSNRGVGKGTCE</sequence>
<name>A0A917ZLR4_9GAMM</name>
<keyword evidence="5 7" id="KW-1133">Transmembrane helix</keyword>
<keyword evidence="9" id="KW-1185">Reference proteome</keyword>
<organism evidence="8 9">
    <name type="scientific">Marinobacterium nitratireducens</name>
    <dbReference type="NCBI Taxonomy" id="518897"/>
    <lineage>
        <taxon>Bacteria</taxon>
        <taxon>Pseudomonadati</taxon>
        <taxon>Pseudomonadota</taxon>
        <taxon>Gammaproteobacteria</taxon>
        <taxon>Oceanospirillales</taxon>
        <taxon>Oceanospirillaceae</taxon>
        <taxon>Marinobacterium</taxon>
    </lineage>
</organism>
<evidence type="ECO:0000256" key="4">
    <source>
        <dbReference type="ARBA" id="ARBA00022692"/>
    </source>
</evidence>
<keyword evidence="3" id="KW-1003">Cell membrane</keyword>
<comment type="subcellular location">
    <subcellularLocation>
        <location evidence="1">Cell membrane</location>
        <topology evidence="1">Multi-pass membrane protein</topology>
    </subcellularLocation>
</comment>
<accession>A0A917ZLR4</accession>
<comment type="similarity">
    <text evidence="2">Belongs to the UPF0324 family.</text>
</comment>
<evidence type="ECO:0000256" key="6">
    <source>
        <dbReference type="ARBA" id="ARBA00023136"/>
    </source>
</evidence>
<comment type="caution">
    <text evidence="8">The sequence shown here is derived from an EMBL/GenBank/DDBJ whole genome shotgun (WGS) entry which is preliminary data.</text>
</comment>